<dbReference type="PANTHER" id="PTHR38682:SF1">
    <property type="entry name" value="V-TYPE ATP SYNTHASE SUBUNIT C"/>
    <property type="match status" value="1"/>
</dbReference>
<dbReference type="InterPro" id="IPR050873">
    <property type="entry name" value="V-ATPase_V0D/AC39_subunit"/>
</dbReference>
<proteinExistence type="predicted"/>
<dbReference type="Proteomes" id="UP000824242">
    <property type="component" value="Unassembled WGS sequence"/>
</dbReference>
<dbReference type="InterPro" id="IPR036079">
    <property type="entry name" value="ATPase_csu/dsu_sf"/>
</dbReference>
<organism evidence="3 4">
    <name type="scientific">Candidatus Caccousia avicola</name>
    <dbReference type="NCBI Taxonomy" id="2840721"/>
    <lineage>
        <taxon>Bacteria</taxon>
        <taxon>Bacillati</taxon>
        <taxon>Bacillota</taxon>
        <taxon>Clostridia</taxon>
        <taxon>Eubacteriales</taxon>
        <taxon>Oscillospiraceae</taxon>
        <taxon>Oscillospiraceae incertae sedis</taxon>
        <taxon>Candidatus Caccousia</taxon>
    </lineage>
</organism>
<accession>A0A9D1DDX7</accession>
<dbReference type="Pfam" id="PF01992">
    <property type="entry name" value="vATP-synt_AC39"/>
    <property type="match status" value="1"/>
</dbReference>
<keyword evidence="2" id="KW-0406">Ion transport</keyword>
<evidence type="ECO:0000313" key="4">
    <source>
        <dbReference type="Proteomes" id="UP000824242"/>
    </source>
</evidence>
<dbReference type="InterPro" id="IPR044911">
    <property type="entry name" value="V-type_ATPase_csu/dsu_dom_3"/>
</dbReference>
<dbReference type="Gene3D" id="1.10.132.50">
    <property type="entry name" value="ATP synthase (C/AC39) subunit, domain 3"/>
    <property type="match status" value="2"/>
</dbReference>
<evidence type="ECO:0000256" key="1">
    <source>
        <dbReference type="ARBA" id="ARBA00022448"/>
    </source>
</evidence>
<keyword evidence="1" id="KW-0813">Transport</keyword>
<sequence>MVPTYSSNVILAKARAMYGRRLTRANYRELLECRTVGEVASYLKNQTSYGSILAGINESDIHRGQLEIRLRQKLFEDNSALCRYEVTIGEHFANYLISRGEIEQILHSLVLLEGDVPEEYLFAMPAYLTAHTHLDLTALSHIRSYDDLLLAVSHTPYRKALESFRPAPGVPLNYTGIENALYTYLYGQVFEVIRKYTRGETAAQLRQMFESYIDLQNYLRIARLRFIHNEGIDVVRSALLPFGQLHERHLNALLEAQSQEELASIMRKTPVGMQFIKSQGSYAYVEQLMNRTKYRICRRDIRFSTHPSVVLMSYIFLMEIEVGDIITIVEGIRYQLAPDEIKSMLTVVDF</sequence>
<comment type="caution">
    <text evidence="3">The sequence shown here is derived from an EMBL/GenBank/DDBJ whole genome shotgun (WGS) entry which is preliminary data.</text>
</comment>
<dbReference type="GO" id="GO:0046961">
    <property type="term" value="F:proton-transporting ATPase activity, rotational mechanism"/>
    <property type="evidence" value="ECO:0007669"/>
    <property type="project" value="InterPro"/>
</dbReference>
<dbReference type="InterPro" id="IPR002843">
    <property type="entry name" value="ATPase_V0-cplx_csu/dsu"/>
</dbReference>
<gene>
    <name evidence="3" type="ORF">IAB89_02950</name>
</gene>
<name>A0A9D1DDX7_9FIRM</name>
<reference evidence="3" key="2">
    <citation type="journal article" date="2021" name="PeerJ">
        <title>Extensive microbial diversity within the chicken gut microbiome revealed by metagenomics and culture.</title>
        <authorList>
            <person name="Gilroy R."/>
            <person name="Ravi A."/>
            <person name="Getino M."/>
            <person name="Pursley I."/>
            <person name="Horton D.L."/>
            <person name="Alikhan N.F."/>
            <person name="Baker D."/>
            <person name="Gharbi K."/>
            <person name="Hall N."/>
            <person name="Watson M."/>
            <person name="Adriaenssens E.M."/>
            <person name="Foster-Nyarko E."/>
            <person name="Jarju S."/>
            <person name="Secka A."/>
            <person name="Antonio M."/>
            <person name="Oren A."/>
            <person name="Chaudhuri R.R."/>
            <person name="La Ragione R."/>
            <person name="Hildebrand F."/>
            <person name="Pallen M.J."/>
        </authorList>
    </citation>
    <scope>NUCLEOTIDE SEQUENCE</scope>
    <source>
        <strain evidence="3">ChiSxjej1B13-7958</strain>
    </source>
</reference>
<evidence type="ECO:0000313" key="3">
    <source>
        <dbReference type="EMBL" id="HIR46607.1"/>
    </source>
</evidence>
<dbReference type="PANTHER" id="PTHR38682">
    <property type="entry name" value="V-TYPE ATP SYNTHASE SUBUNIT C"/>
    <property type="match status" value="1"/>
</dbReference>
<protein>
    <submittedName>
        <fullName evidence="3">V-type ATPase subunit</fullName>
    </submittedName>
</protein>
<dbReference type="AlphaFoldDB" id="A0A9D1DDX7"/>
<dbReference type="SUPFAM" id="SSF103486">
    <property type="entry name" value="V-type ATP synthase subunit C"/>
    <property type="match status" value="1"/>
</dbReference>
<dbReference type="EMBL" id="DVGZ01000029">
    <property type="protein sequence ID" value="HIR46607.1"/>
    <property type="molecule type" value="Genomic_DNA"/>
</dbReference>
<evidence type="ECO:0000256" key="2">
    <source>
        <dbReference type="ARBA" id="ARBA00023065"/>
    </source>
</evidence>
<reference evidence="3" key="1">
    <citation type="submission" date="2020-10" db="EMBL/GenBank/DDBJ databases">
        <authorList>
            <person name="Gilroy R."/>
        </authorList>
    </citation>
    <scope>NUCLEOTIDE SEQUENCE</scope>
    <source>
        <strain evidence="3">ChiSxjej1B13-7958</strain>
    </source>
</reference>